<dbReference type="STRING" id="408074.SAMN05660909_03131"/>
<evidence type="ECO:0000256" key="3">
    <source>
        <dbReference type="ARBA" id="ARBA00008397"/>
    </source>
</evidence>
<dbReference type="InterPro" id="IPR032466">
    <property type="entry name" value="Metal_Hydrolase"/>
</dbReference>
<evidence type="ECO:0000256" key="2">
    <source>
        <dbReference type="ARBA" id="ARBA00004892"/>
    </source>
</evidence>
<dbReference type="UniPathway" id="UPA00246"/>
<dbReference type="Gene3D" id="3.20.20.140">
    <property type="entry name" value="Metal-dependent hydrolases"/>
    <property type="match status" value="1"/>
</dbReference>
<dbReference type="AlphaFoldDB" id="A0A1H4DGI1"/>
<evidence type="ECO:0000313" key="9">
    <source>
        <dbReference type="Proteomes" id="UP000199656"/>
    </source>
</evidence>
<dbReference type="Gene3D" id="1.10.2020.10">
    <property type="entry name" value="uronate isomerase, domain 2, chain A"/>
    <property type="match status" value="1"/>
</dbReference>
<evidence type="ECO:0000256" key="6">
    <source>
        <dbReference type="ARBA" id="ARBA00023235"/>
    </source>
</evidence>
<dbReference type="HAMAP" id="MF_00675">
    <property type="entry name" value="UxaC"/>
    <property type="match status" value="1"/>
</dbReference>
<evidence type="ECO:0000256" key="1">
    <source>
        <dbReference type="ARBA" id="ARBA00001165"/>
    </source>
</evidence>
<dbReference type="GO" id="GO:0019698">
    <property type="term" value="P:D-galacturonate catabolic process"/>
    <property type="evidence" value="ECO:0007669"/>
    <property type="project" value="TreeGrafter"/>
</dbReference>
<evidence type="ECO:0000256" key="4">
    <source>
        <dbReference type="ARBA" id="ARBA00012546"/>
    </source>
</evidence>
<comment type="similarity">
    <text evidence="3 7">Belongs to the metallo-dependent hydrolases superfamily. Uronate isomerase family.</text>
</comment>
<dbReference type="SUPFAM" id="SSF51556">
    <property type="entry name" value="Metallo-dependent hydrolases"/>
    <property type="match status" value="1"/>
</dbReference>
<sequence>MKQFLSEDFLLQTETAKRLYFDYAANMPIIDYHNHLPPDQIAENKTFANLYEIWLKGDHYKWRAMRANGVAEEYITGNADDYTKFRHWAATTPYTMRNPLYHWTHMELRNPFGVTELLSEKTAEKIYNDCNAQLPQFTTQRLLQHFKVETLCTTDDPVDDLSHHQHIANKPFGVSVFPTFRPDRAMAVDNPAVFNQFTDQLSAVANTSIESFEQLLEALKGRHDHFHAAGCRLSDHGLNTFYFANASSQELNNIFRNARNQQAANPLENAQFKTAVLLAVAEWNHQAGWAQQFHVGAIRNNNSRLLSRLGADAGVDSIGDWQVAEAMSRFFDTLDKKERLAKTIVYNLNPAYNEVFATMAGNFQDGEVPGKIQFGSGWWFLDQKDGMEKQMNALSNMGLLSRFVGMLTDSRSFLSYSRHEYFRRILCNLIGTDVEEGELPNDVAWLGKMVQDICYYNAKAYFEF</sequence>
<keyword evidence="9" id="KW-1185">Reference proteome</keyword>
<dbReference type="EMBL" id="FNRL01000013">
    <property type="protein sequence ID" value="SEA71865.1"/>
    <property type="molecule type" value="Genomic_DNA"/>
</dbReference>
<dbReference type="OrthoDB" id="9766564at2"/>
<evidence type="ECO:0000256" key="7">
    <source>
        <dbReference type="HAMAP-Rule" id="MF_00675"/>
    </source>
</evidence>
<accession>A0A1H4DGI1</accession>
<dbReference type="RefSeq" id="WP_089762872.1">
    <property type="nucleotide sequence ID" value="NZ_BKAT01000048.1"/>
</dbReference>
<dbReference type="GO" id="GO:0042840">
    <property type="term" value="P:D-glucuronate catabolic process"/>
    <property type="evidence" value="ECO:0007669"/>
    <property type="project" value="TreeGrafter"/>
</dbReference>
<keyword evidence="6 7" id="KW-0413">Isomerase</keyword>
<comment type="pathway">
    <text evidence="2 7">Carbohydrate metabolism; pentose and glucuronate interconversion.</text>
</comment>
<reference evidence="9" key="1">
    <citation type="submission" date="2016-10" db="EMBL/GenBank/DDBJ databases">
        <authorList>
            <person name="Varghese N."/>
            <person name="Submissions S."/>
        </authorList>
    </citation>
    <scope>NUCLEOTIDE SEQUENCE [LARGE SCALE GENOMIC DNA]</scope>
    <source>
        <strain evidence="9">DSM 23920</strain>
    </source>
</reference>
<dbReference type="EC" id="5.3.1.12" evidence="4 7"/>
<protein>
    <recommendedName>
        <fullName evidence="5 7">Uronate isomerase</fullName>
        <ecNumber evidence="4 7">5.3.1.12</ecNumber>
    </recommendedName>
    <alternativeName>
        <fullName evidence="7">Glucuronate isomerase</fullName>
    </alternativeName>
    <alternativeName>
        <fullName evidence="7">Uronic isomerase</fullName>
    </alternativeName>
</protein>
<comment type="catalytic activity">
    <reaction evidence="7">
        <text>aldehydo-D-galacturonate = keto-D-tagaturonate</text>
        <dbReference type="Rhea" id="RHEA:27702"/>
        <dbReference type="ChEBI" id="CHEBI:12952"/>
        <dbReference type="ChEBI" id="CHEBI:17886"/>
    </reaction>
</comment>
<dbReference type="PANTHER" id="PTHR30068">
    <property type="entry name" value="URONATE ISOMERASE"/>
    <property type="match status" value="1"/>
</dbReference>
<gene>
    <name evidence="7" type="primary">uxaC</name>
    <name evidence="8" type="ORF">SAMN05660909_03131</name>
</gene>
<name>A0A1H4DGI1_9BACT</name>
<organism evidence="8 9">
    <name type="scientific">Chitinophaga terrae</name>
    <name type="common">ex Kim and Jung 2007</name>
    <dbReference type="NCBI Taxonomy" id="408074"/>
    <lineage>
        <taxon>Bacteria</taxon>
        <taxon>Pseudomonadati</taxon>
        <taxon>Bacteroidota</taxon>
        <taxon>Chitinophagia</taxon>
        <taxon>Chitinophagales</taxon>
        <taxon>Chitinophagaceae</taxon>
        <taxon>Chitinophaga</taxon>
    </lineage>
</organism>
<evidence type="ECO:0000256" key="5">
    <source>
        <dbReference type="ARBA" id="ARBA00020555"/>
    </source>
</evidence>
<dbReference type="InterPro" id="IPR003766">
    <property type="entry name" value="Uronate_isomerase"/>
</dbReference>
<dbReference type="PANTHER" id="PTHR30068:SF4">
    <property type="entry name" value="URONATE ISOMERASE"/>
    <property type="match status" value="1"/>
</dbReference>
<proteinExistence type="inferred from homology"/>
<dbReference type="GO" id="GO:0008880">
    <property type="term" value="F:glucuronate isomerase activity"/>
    <property type="evidence" value="ECO:0007669"/>
    <property type="project" value="UniProtKB-UniRule"/>
</dbReference>
<evidence type="ECO:0000313" key="8">
    <source>
        <dbReference type="EMBL" id="SEA71865.1"/>
    </source>
</evidence>
<dbReference type="NCBIfam" id="NF002794">
    <property type="entry name" value="PRK02925.1"/>
    <property type="match status" value="1"/>
</dbReference>
<comment type="catalytic activity">
    <reaction evidence="1 7">
        <text>D-glucuronate = D-fructuronate</text>
        <dbReference type="Rhea" id="RHEA:13049"/>
        <dbReference type="ChEBI" id="CHEBI:58720"/>
        <dbReference type="ChEBI" id="CHEBI:59863"/>
        <dbReference type="EC" id="5.3.1.12"/>
    </reaction>
</comment>
<dbReference type="Proteomes" id="UP000199656">
    <property type="component" value="Unassembled WGS sequence"/>
</dbReference>
<dbReference type="Pfam" id="PF02614">
    <property type="entry name" value="UxaC"/>
    <property type="match status" value="1"/>
</dbReference>